<protein>
    <submittedName>
        <fullName evidence="2">Uncharacterized protein</fullName>
    </submittedName>
</protein>
<feature type="transmembrane region" description="Helical" evidence="1">
    <location>
        <begin position="20"/>
        <end position="38"/>
    </location>
</feature>
<keyword evidence="3" id="KW-1185">Reference proteome</keyword>
<feature type="transmembrane region" description="Helical" evidence="1">
    <location>
        <begin position="50"/>
        <end position="70"/>
    </location>
</feature>
<organism evidence="2 3">
    <name type="scientific">Pseudoalteromonas neustonica</name>
    <dbReference type="NCBI Taxonomy" id="1840331"/>
    <lineage>
        <taxon>Bacteria</taxon>
        <taxon>Pseudomonadati</taxon>
        <taxon>Pseudomonadota</taxon>
        <taxon>Gammaproteobacteria</taxon>
        <taxon>Alteromonadales</taxon>
        <taxon>Pseudoalteromonadaceae</taxon>
        <taxon>Pseudoalteromonas</taxon>
    </lineage>
</organism>
<gene>
    <name evidence="2" type="ORF">WNY63_05105</name>
</gene>
<evidence type="ECO:0000256" key="1">
    <source>
        <dbReference type="SAM" id="Phobius"/>
    </source>
</evidence>
<dbReference type="RefSeq" id="WP_342883425.1">
    <property type="nucleotide sequence ID" value="NZ_JBBMQU010000006.1"/>
</dbReference>
<sequence length="250" mass="29009">MLKWLDKYMDKLKSPYWEVYFWIAVIAIAIAGTVVIFIDPMGLASKFGNAGSFLGGVFTIAAVFIAVIAYKRSKIEHKENLLFEIKSEIEIQLFPEIEQAIKINLKNLIPIINEVRREKIVSHENQKELIDIKNNIEVPVQQLIKKTAYLDKLGGLKQEYLQSYDDFLVLIGGIINIFQIIYYHKDEIDKENQFFEQQLELVGSHSEFIKKHILSSIEQHKLHIYDYLAMSTATHKIILKMKAYYGLEPN</sequence>
<name>A0ABU9TZB4_9GAMM</name>
<comment type="caution">
    <text evidence="2">The sequence shown here is derived from an EMBL/GenBank/DDBJ whole genome shotgun (WGS) entry which is preliminary data.</text>
</comment>
<evidence type="ECO:0000313" key="3">
    <source>
        <dbReference type="Proteomes" id="UP001388366"/>
    </source>
</evidence>
<accession>A0ABU9TZB4</accession>
<dbReference type="Proteomes" id="UP001388366">
    <property type="component" value="Unassembled WGS sequence"/>
</dbReference>
<keyword evidence="1" id="KW-1133">Transmembrane helix</keyword>
<keyword evidence="1" id="KW-0812">Transmembrane</keyword>
<keyword evidence="1" id="KW-0472">Membrane</keyword>
<proteinExistence type="predicted"/>
<dbReference type="EMBL" id="JBBMQU010000006">
    <property type="protein sequence ID" value="MEM5550106.1"/>
    <property type="molecule type" value="Genomic_DNA"/>
</dbReference>
<reference evidence="2 3" key="1">
    <citation type="submission" date="2024-03" db="EMBL/GenBank/DDBJ databases">
        <title>Community enrichment and isolation of bacterial strains for fucoidan degradation.</title>
        <authorList>
            <person name="Sichert A."/>
        </authorList>
    </citation>
    <scope>NUCLEOTIDE SEQUENCE [LARGE SCALE GENOMIC DNA]</scope>
    <source>
        <strain evidence="2 3">AS81</strain>
    </source>
</reference>
<evidence type="ECO:0000313" key="2">
    <source>
        <dbReference type="EMBL" id="MEM5550106.1"/>
    </source>
</evidence>